<organism evidence="2 3">
    <name type="scientific">Penicillium antarcticum</name>
    <dbReference type="NCBI Taxonomy" id="416450"/>
    <lineage>
        <taxon>Eukaryota</taxon>
        <taxon>Fungi</taxon>
        <taxon>Dikarya</taxon>
        <taxon>Ascomycota</taxon>
        <taxon>Pezizomycotina</taxon>
        <taxon>Eurotiomycetes</taxon>
        <taxon>Eurotiomycetidae</taxon>
        <taxon>Eurotiales</taxon>
        <taxon>Aspergillaceae</taxon>
        <taxon>Penicillium</taxon>
    </lineage>
</organism>
<accession>A0A1V6Q279</accession>
<evidence type="ECO:0000256" key="1">
    <source>
        <dbReference type="SAM" id="MobiDB-lite"/>
    </source>
</evidence>
<feature type="region of interest" description="Disordered" evidence="1">
    <location>
        <begin position="157"/>
        <end position="176"/>
    </location>
</feature>
<dbReference type="STRING" id="416450.A0A1V6Q279"/>
<feature type="compositionally biased region" description="Low complexity" evidence="1">
    <location>
        <begin position="31"/>
        <end position="49"/>
    </location>
</feature>
<gene>
    <name evidence="2" type="ORF">PENANT_c017G04046</name>
</gene>
<comment type="caution">
    <text evidence="2">The sequence shown here is derived from an EMBL/GenBank/DDBJ whole genome shotgun (WGS) entry which is preliminary data.</text>
</comment>
<dbReference type="EMBL" id="MDYN01000017">
    <property type="protein sequence ID" value="OQD83353.1"/>
    <property type="molecule type" value="Genomic_DNA"/>
</dbReference>
<dbReference type="Proteomes" id="UP000191672">
    <property type="component" value="Unassembled WGS sequence"/>
</dbReference>
<dbReference type="AlphaFoldDB" id="A0A1V6Q279"/>
<proteinExistence type="predicted"/>
<name>A0A1V6Q279_9EURO</name>
<reference evidence="3" key="1">
    <citation type="journal article" date="2017" name="Nat. Microbiol.">
        <title>Global analysis of biosynthetic gene clusters reveals vast potential of secondary metabolite production in Penicillium species.</title>
        <authorList>
            <person name="Nielsen J.C."/>
            <person name="Grijseels S."/>
            <person name="Prigent S."/>
            <person name="Ji B."/>
            <person name="Dainat J."/>
            <person name="Nielsen K.F."/>
            <person name="Frisvad J.C."/>
            <person name="Workman M."/>
            <person name="Nielsen J."/>
        </authorList>
    </citation>
    <scope>NUCLEOTIDE SEQUENCE [LARGE SCALE GENOMIC DNA]</scope>
    <source>
        <strain evidence="3">IBT 31811</strain>
    </source>
</reference>
<feature type="region of interest" description="Disordered" evidence="1">
    <location>
        <begin position="31"/>
        <end position="64"/>
    </location>
</feature>
<evidence type="ECO:0000313" key="2">
    <source>
        <dbReference type="EMBL" id="OQD83353.1"/>
    </source>
</evidence>
<evidence type="ECO:0000313" key="3">
    <source>
        <dbReference type="Proteomes" id="UP000191672"/>
    </source>
</evidence>
<protein>
    <submittedName>
        <fullName evidence="2">Uncharacterized protein</fullName>
    </submittedName>
</protein>
<keyword evidence="3" id="KW-1185">Reference proteome</keyword>
<sequence>MITLSIIIYVASPLDYARYRHAALYLESGEASSPETANANANTEANAKAPAKKNPKPNTEAVTNPALQLKSSVLEIVGSTGFFTFAERLNWDIPTSSTGEAPPKISVIDMQYVKPSLEPANPNTSLLGFDTALLCMDCLYIARVIRVDTLNVDLDLDESGECTTPTPPASNRHRKYNLDSDLDPTHNPDLDLDPISHIRSIISTTPVRCNGDTGVDGDEDWNSQNWVGDALGRLVLEGYLSGQ</sequence>